<sequence>MNFINILITGANGQLGYDAVQLLSPFHKIVGLKKEELDITKLKDVQNVISNVKPQVIINCAAYTNVDRCEENIDLAYNINAYGCYNLALLSKQYDYRLVHISTDYIFDGKKNKPYIESDKANPLNIYGSSKLLGENFIKSLCPKHYILRTSWLYGQHGNNFVKTMLKLSIKNDTLNVVNDQIGTPTYTVDLLKVIAMLIKTDNYGIYHVSNEGECSWYDFTKKILQLTNNKTKVLPIDSEQLDKPAKRPSYSVLKNHMLEHIFNYTIRSWEDALEEFLIVLEKL</sequence>
<keyword evidence="2" id="KW-1185">Reference proteome</keyword>
<proteinExistence type="predicted"/>
<evidence type="ECO:0000313" key="2">
    <source>
        <dbReference type="Proteomes" id="UP001374599"/>
    </source>
</evidence>
<name>A0ACB5UR93_9FIRM</name>
<protein>
    <submittedName>
        <fullName evidence="1">dTDP-4-dehydrorhamnose reductase</fullName>
    </submittedName>
</protein>
<dbReference type="Proteomes" id="UP001374599">
    <property type="component" value="Unassembled WGS sequence"/>
</dbReference>
<dbReference type="EMBL" id="BTPU01000099">
    <property type="protein sequence ID" value="GMQ65170.1"/>
    <property type="molecule type" value="Genomic_DNA"/>
</dbReference>
<reference evidence="1" key="1">
    <citation type="submission" date="2023-09" db="EMBL/GenBank/DDBJ databases">
        <title>Vallitalea sediminicola and Vallitalea maricola sp. nov., anaerobic bacteria isolated from marine sediment.</title>
        <authorList>
            <person name="Hirano S."/>
            <person name="Maeda A."/>
            <person name="Terahara T."/>
            <person name="Mori K."/>
            <person name="Hamada M."/>
            <person name="Matsumoto R."/>
            <person name="Kobayashi T."/>
        </authorList>
    </citation>
    <scope>NUCLEOTIDE SEQUENCE</scope>
    <source>
        <strain evidence="1">AN17-2</strain>
    </source>
</reference>
<organism evidence="1 2">
    <name type="scientific">Vallitalea maricola</name>
    <dbReference type="NCBI Taxonomy" id="3074433"/>
    <lineage>
        <taxon>Bacteria</taxon>
        <taxon>Bacillati</taxon>
        <taxon>Bacillota</taxon>
        <taxon>Clostridia</taxon>
        <taxon>Lachnospirales</taxon>
        <taxon>Vallitaleaceae</taxon>
        <taxon>Vallitalea</taxon>
    </lineage>
</organism>
<accession>A0ACB5UR93</accession>
<gene>
    <name evidence="1" type="primary">rfbD</name>
    <name evidence="1" type="ORF">AN2V17_44120</name>
</gene>
<evidence type="ECO:0000313" key="1">
    <source>
        <dbReference type="EMBL" id="GMQ65170.1"/>
    </source>
</evidence>
<comment type="caution">
    <text evidence="1">The sequence shown here is derived from an EMBL/GenBank/DDBJ whole genome shotgun (WGS) entry which is preliminary data.</text>
</comment>